<protein>
    <submittedName>
        <fullName evidence="1">S-layer family protein</fullName>
    </submittedName>
</protein>
<name>A0A928VSV3_9CYAN</name>
<dbReference type="EMBL" id="JADEXN010000022">
    <property type="protein sequence ID" value="MBE9039642.1"/>
    <property type="molecule type" value="Genomic_DNA"/>
</dbReference>
<keyword evidence="2" id="KW-1185">Reference proteome</keyword>
<feature type="non-terminal residue" evidence="1">
    <location>
        <position position="1"/>
    </location>
</feature>
<comment type="caution">
    <text evidence="1">The sequence shown here is derived from an EMBL/GenBank/DDBJ whole genome shotgun (WGS) entry which is preliminary data.</text>
</comment>
<dbReference type="AlphaFoldDB" id="A0A928VSV3"/>
<sequence>NTDGGNITIDTDTLVALENSDITANAQQGFGGRVSILASGVFGTQFRDVQTPDSDITATSELGAAFSGVVTVQTPDVDPGAGLVQLPDNPIDRAAQVVSGCGAYANSQFIVTGRGGLPEDPTDPISPGTVWRDWQNFSAAAETTGKLQVLLPQPSPLIEATGWTIDDAGQVELIAAIPSEDRGGAWGERSNCL</sequence>
<evidence type="ECO:0000313" key="1">
    <source>
        <dbReference type="EMBL" id="MBE9039642.1"/>
    </source>
</evidence>
<organism evidence="1 2">
    <name type="scientific">Zarconia navalis LEGE 11467</name>
    <dbReference type="NCBI Taxonomy" id="1828826"/>
    <lineage>
        <taxon>Bacteria</taxon>
        <taxon>Bacillati</taxon>
        <taxon>Cyanobacteriota</taxon>
        <taxon>Cyanophyceae</taxon>
        <taxon>Oscillatoriophycideae</taxon>
        <taxon>Oscillatoriales</taxon>
        <taxon>Oscillatoriales incertae sedis</taxon>
        <taxon>Zarconia</taxon>
        <taxon>Zarconia navalis</taxon>
    </lineage>
</organism>
<gene>
    <name evidence="1" type="ORF">IQ235_02385</name>
</gene>
<reference evidence="1" key="1">
    <citation type="submission" date="2020-10" db="EMBL/GenBank/DDBJ databases">
        <authorList>
            <person name="Castelo-Branco R."/>
            <person name="Eusebio N."/>
            <person name="Adriana R."/>
            <person name="Vieira A."/>
            <person name="Brugerolle De Fraissinette N."/>
            <person name="Rezende De Castro R."/>
            <person name="Schneider M.P."/>
            <person name="Vasconcelos V."/>
            <person name="Leao P.N."/>
        </authorList>
    </citation>
    <scope>NUCLEOTIDE SEQUENCE</scope>
    <source>
        <strain evidence="1">LEGE 11467</strain>
    </source>
</reference>
<accession>A0A928VSV3</accession>
<evidence type="ECO:0000313" key="2">
    <source>
        <dbReference type="Proteomes" id="UP000621799"/>
    </source>
</evidence>
<proteinExistence type="predicted"/>
<dbReference type="Proteomes" id="UP000621799">
    <property type="component" value="Unassembled WGS sequence"/>
</dbReference>